<dbReference type="Proteomes" id="UP000824102">
    <property type="component" value="Unassembled WGS sequence"/>
</dbReference>
<dbReference type="SUPFAM" id="SSF48208">
    <property type="entry name" value="Six-hairpin glycosidases"/>
    <property type="match status" value="1"/>
</dbReference>
<evidence type="ECO:0000313" key="8">
    <source>
        <dbReference type="EMBL" id="HIZ72715.1"/>
    </source>
</evidence>
<dbReference type="InterPro" id="IPR013737">
    <property type="entry name" value="Bac_rhamnosid_N"/>
</dbReference>
<dbReference type="Pfam" id="PF17390">
    <property type="entry name" value="Bac_rhamnosid_C"/>
    <property type="match status" value="1"/>
</dbReference>
<name>A0A9D2G5W3_9FIRM</name>
<comment type="catalytic activity">
    <reaction evidence="1">
        <text>Hydrolysis of terminal non-reducing alpha-L-rhamnose residues in alpha-L-rhamnosides.</text>
        <dbReference type="EC" id="3.2.1.40"/>
    </reaction>
</comment>
<dbReference type="InterPro" id="IPR035398">
    <property type="entry name" value="Bac_rhamnosid_C"/>
</dbReference>
<evidence type="ECO:0000259" key="4">
    <source>
        <dbReference type="Pfam" id="PF05592"/>
    </source>
</evidence>
<proteinExistence type="predicted"/>
<dbReference type="Pfam" id="PF17389">
    <property type="entry name" value="Bac_rhamnosid6H"/>
    <property type="match status" value="1"/>
</dbReference>
<evidence type="ECO:0000313" key="9">
    <source>
        <dbReference type="Proteomes" id="UP000824102"/>
    </source>
</evidence>
<evidence type="ECO:0000256" key="1">
    <source>
        <dbReference type="ARBA" id="ARBA00001445"/>
    </source>
</evidence>
<reference evidence="8" key="1">
    <citation type="journal article" date="2021" name="PeerJ">
        <title>Extensive microbial diversity within the chicken gut microbiome revealed by metagenomics and culture.</title>
        <authorList>
            <person name="Gilroy R."/>
            <person name="Ravi A."/>
            <person name="Getino M."/>
            <person name="Pursley I."/>
            <person name="Horton D.L."/>
            <person name="Alikhan N.F."/>
            <person name="Baker D."/>
            <person name="Gharbi K."/>
            <person name="Hall N."/>
            <person name="Watson M."/>
            <person name="Adriaenssens E.M."/>
            <person name="Foster-Nyarko E."/>
            <person name="Jarju S."/>
            <person name="Secka A."/>
            <person name="Antonio M."/>
            <person name="Oren A."/>
            <person name="Chaudhuri R.R."/>
            <person name="La Ragione R."/>
            <person name="Hildebrand F."/>
            <person name="Pallen M.J."/>
        </authorList>
    </citation>
    <scope>NUCLEOTIDE SEQUENCE</scope>
    <source>
        <strain evidence="8">ChiW7-2402</strain>
    </source>
</reference>
<feature type="domain" description="Alpha-L-rhamnosidase six-hairpin glycosidase" evidence="6">
    <location>
        <begin position="403"/>
        <end position="765"/>
    </location>
</feature>
<dbReference type="InterPro" id="IPR008928">
    <property type="entry name" value="6-hairpin_glycosidase_sf"/>
</dbReference>
<dbReference type="PANTHER" id="PTHR33307:SF6">
    <property type="entry name" value="ALPHA-RHAMNOSIDASE (EUROFUNG)-RELATED"/>
    <property type="match status" value="1"/>
</dbReference>
<dbReference type="PANTHER" id="PTHR33307">
    <property type="entry name" value="ALPHA-RHAMNOSIDASE (EUROFUNG)"/>
    <property type="match status" value="1"/>
</dbReference>
<dbReference type="GO" id="GO:0030596">
    <property type="term" value="F:alpha-L-rhamnosidase activity"/>
    <property type="evidence" value="ECO:0007669"/>
    <property type="project" value="UniProtKB-EC"/>
</dbReference>
<keyword evidence="3 8" id="KW-0378">Hydrolase</keyword>
<dbReference type="Gene3D" id="2.60.420.10">
    <property type="entry name" value="Maltose phosphorylase, domain 3"/>
    <property type="match status" value="1"/>
</dbReference>
<evidence type="ECO:0000259" key="6">
    <source>
        <dbReference type="Pfam" id="PF17389"/>
    </source>
</evidence>
<dbReference type="Gene3D" id="1.50.10.10">
    <property type="match status" value="1"/>
</dbReference>
<evidence type="ECO:0000259" key="7">
    <source>
        <dbReference type="Pfam" id="PF17390"/>
    </source>
</evidence>
<dbReference type="InterPro" id="IPR035396">
    <property type="entry name" value="Bac_rhamnosid6H"/>
</dbReference>
<accession>A0A9D2G5W3</accession>
<dbReference type="EC" id="3.2.1.40" evidence="2"/>
<dbReference type="EMBL" id="DXBB01000059">
    <property type="protein sequence ID" value="HIZ72715.1"/>
    <property type="molecule type" value="Genomic_DNA"/>
</dbReference>
<dbReference type="Gene3D" id="2.60.120.260">
    <property type="entry name" value="Galactose-binding domain-like"/>
    <property type="match status" value="2"/>
</dbReference>
<organism evidence="8 9">
    <name type="scientific">Candidatus Gallimonas intestinavium</name>
    <dbReference type="NCBI Taxonomy" id="2838603"/>
    <lineage>
        <taxon>Bacteria</taxon>
        <taxon>Bacillati</taxon>
        <taxon>Bacillota</taxon>
        <taxon>Clostridia</taxon>
        <taxon>Candidatus Gallimonas</taxon>
    </lineage>
</organism>
<dbReference type="InterPro" id="IPR008902">
    <property type="entry name" value="Rhamnosid_concanavalin"/>
</dbReference>
<feature type="domain" description="Bacterial alpha-L-rhamnosidase N-terminal" evidence="5">
    <location>
        <begin position="130"/>
        <end position="273"/>
    </location>
</feature>
<dbReference type="InterPro" id="IPR012341">
    <property type="entry name" value="6hp_glycosidase-like_sf"/>
</dbReference>
<reference evidence="8" key="2">
    <citation type="submission" date="2021-04" db="EMBL/GenBank/DDBJ databases">
        <authorList>
            <person name="Gilroy R."/>
        </authorList>
    </citation>
    <scope>NUCLEOTIDE SEQUENCE</scope>
    <source>
        <strain evidence="8">ChiW7-2402</strain>
    </source>
</reference>
<feature type="domain" description="Alpha-L-rhamnosidase C-terminal" evidence="7">
    <location>
        <begin position="767"/>
        <end position="835"/>
    </location>
</feature>
<sequence>MLQIDEIKINGLKEGCVTDSGAPRLAFSLKSEKQGTELASAVVRVGGKEFITKEQCGISLKGLTLKPFTRYEVSVTATDNFGSLSEGKTYFMTGRRDTPWTAKWITNASYTFPKNASPAPFIFRMSFSAKNIKHALLTATALGIYELELNGKKVGEQYFAPGFTSYKHILQYDLYDVTALLKEQNELVAIVGGGWAVGRFTYSSKSRITCDRQAFLAEIFLEYEDDSKEKIVTDESWQQTMDGNFRFGDFYDGEIYDATADLNKAQWRAADIYRPKIKPQITARYGCRVTAHERLKPLAHFPAKNGKEEIYDFGQNFAGVVSLRIKGKKGQKVTVRHAELLIGGDLCVKSLRTAKATLIYTCKEGEQEYSPRLTYMGFRYIGIEGIAPENVEVCALVLHSDFEETGSFECSDPLLNQLESNIRWSGRSNFVDIPTDCPQRDERMGWTGDIAIFARTACFHFDLGRFLDKWLLDMKYEQTRGGGLPHVVPKQGMKAPSSPAACWGDSCILVPWAEYLAYGDKAVLQEHYPVMKKFLKSVRFWASLSGPGKYKRHIWKWLFQYGDWCAPGEGIMQWMKKGPWVATAYYYNSCRLVSEIARILGKSEDAKYYASLAEKIGEAFRHVFTDGKGTLKKEFQTGYVLPLAFGIAKGAERETMVNNLDRLVQEKDYHLSTGFTGTPYLLFALADHGKMQTAYKLLLQDTCPSWLYCVKAGATTTWEQWDALRPNGEVNMDNLNGSDVEGENSMVSFNHYAYGAVGDFLYRRVAGIEPTEGGYKEFSVRPVPGGGLTYAKANVKTPYGLAGSEWHLDGGKFSLKVTVPVSCTCRVTMPSGKQISLKSGEYEMEETV</sequence>
<dbReference type="InterPro" id="IPR016007">
    <property type="entry name" value="Alpha_rhamnosid"/>
</dbReference>
<evidence type="ECO:0000256" key="2">
    <source>
        <dbReference type="ARBA" id="ARBA00012652"/>
    </source>
</evidence>
<comment type="caution">
    <text evidence="8">The sequence shown here is derived from an EMBL/GenBank/DDBJ whole genome shotgun (WGS) entry which is preliminary data.</text>
</comment>
<dbReference type="GO" id="GO:0005975">
    <property type="term" value="P:carbohydrate metabolic process"/>
    <property type="evidence" value="ECO:0007669"/>
    <property type="project" value="InterPro"/>
</dbReference>
<dbReference type="Pfam" id="PF08531">
    <property type="entry name" value="Bac_rhamnosid_N"/>
    <property type="match status" value="1"/>
</dbReference>
<feature type="domain" description="Alpha-L-rhamnosidase concanavalin-like" evidence="4">
    <location>
        <begin position="306"/>
        <end position="399"/>
    </location>
</feature>
<dbReference type="AlphaFoldDB" id="A0A9D2G5W3"/>
<evidence type="ECO:0000259" key="5">
    <source>
        <dbReference type="Pfam" id="PF08531"/>
    </source>
</evidence>
<evidence type="ECO:0000256" key="3">
    <source>
        <dbReference type="ARBA" id="ARBA00022801"/>
    </source>
</evidence>
<protein>
    <recommendedName>
        <fullName evidence="2">alpha-L-rhamnosidase</fullName>
        <ecNumber evidence="2">3.2.1.40</ecNumber>
    </recommendedName>
</protein>
<dbReference type="PIRSF" id="PIRSF010631">
    <property type="entry name" value="A-rhamnsds"/>
    <property type="match status" value="1"/>
</dbReference>
<dbReference type="Pfam" id="PF05592">
    <property type="entry name" value="Bac_rhamnosid"/>
    <property type="match status" value="1"/>
</dbReference>
<gene>
    <name evidence="8" type="ORF">H9964_03960</name>
</gene>